<evidence type="ECO:0008006" key="4">
    <source>
        <dbReference type="Google" id="ProtNLM"/>
    </source>
</evidence>
<protein>
    <recommendedName>
        <fullName evidence="4">Secreted protein</fullName>
    </recommendedName>
</protein>
<dbReference type="AlphaFoldDB" id="A0A224YIA4"/>
<feature type="compositionally biased region" description="Basic residues" evidence="1">
    <location>
        <begin position="88"/>
        <end position="99"/>
    </location>
</feature>
<feature type="region of interest" description="Disordered" evidence="1">
    <location>
        <begin position="63"/>
        <end position="99"/>
    </location>
</feature>
<organism evidence="3">
    <name type="scientific">Rhipicephalus zambeziensis</name>
    <dbReference type="NCBI Taxonomy" id="60191"/>
    <lineage>
        <taxon>Eukaryota</taxon>
        <taxon>Metazoa</taxon>
        <taxon>Ecdysozoa</taxon>
        <taxon>Arthropoda</taxon>
        <taxon>Chelicerata</taxon>
        <taxon>Arachnida</taxon>
        <taxon>Acari</taxon>
        <taxon>Parasitiformes</taxon>
        <taxon>Ixodida</taxon>
        <taxon>Ixodoidea</taxon>
        <taxon>Ixodidae</taxon>
        <taxon>Rhipicephalinae</taxon>
        <taxon>Rhipicephalus</taxon>
        <taxon>Rhipicephalus</taxon>
    </lineage>
</organism>
<feature type="signal peptide" evidence="2">
    <location>
        <begin position="1"/>
        <end position="32"/>
    </location>
</feature>
<accession>A0A224YIA4</accession>
<sequence>MTTNDMDLIGRQLSRRAYFVVALCVVFNVCEACTGESSATSSHRSLASHFSLSPHSFRAASGAHRECTATNPKARKQPCNKRTDKAARRNKGTRRNAEI</sequence>
<evidence type="ECO:0000256" key="2">
    <source>
        <dbReference type="SAM" id="SignalP"/>
    </source>
</evidence>
<reference evidence="3" key="1">
    <citation type="journal article" date="2017" name="Parasit. Vectors">
        <title>Sialotranscriptomics of Rhipicephalus zambeziensis reveals intricate expression profiles of secretory proteins and suggests tight temporal transcriptional regulation during blood-feeding.</title>
        <authorList>
            <person name="de Castro M.H."/>
            <person name="de Klerk D."/>
            <person name="Pienaar R."/>
            <person name="Rees D.J.G."/>
            <person name="Mans B.J."/>
        </authorList>
    </citation>
    <scope>NUCLEOTIDE SEQUENCE</scope>
    <source>
        <tissue evidence="3">Salivary glands</tissue>
    </source>
</reference>
<proteinExistence type="predicted"/>
<keyword evidence="2" id="KW-0732">Signal</keyword>
<feature type="chain" id="PRO_5012420451" description="Secreted protein" evidence="2">
    <location>
        <begin position="33"/>
        <end position="99"/>
    </location>
</feature>
<name>A0A224YIA4_9ACAR</name>
<dbReference type="EMBL" id="GFPF01002374">
    <property type="protein sequence ID" value="MAA13520.1"/>
    <property type="molecule type" value="Transcribed_RNA"/>
</dbReference>
<evidence type="ECO:0000313" key="3">
    <source>
        <dbReference type="EMBL" id="MAA13520.1"/>
    </source>
</evidence>
<evidence type="ECO:0000256" key="1">
    <source>
        <dbReference type="SAM" id="MobiDB-lite"/>
    </source>
</evidence>